<evidence type="ECO:0000313" key="3">
    <source>
        <dbReference type="Proteomes" id="UP000199514"/>
    </source>
</evidence>
<feature type="transmembrane region" description="Helical" evidence="1">
    <location>
        <begin position="158"/>
        <end position="176"/>
    </location>
</feature>
<name>A0A1I1LV83_9BACT</name>
<organism evidence="2 3">
    <name type="scientific">Flexibacter flexilis DSM 6793</name>
    <dbReference type="NCBI Taxonomy" id="927664"/>
    <lineage>
        <taxon>Bacteria</taxon>
        <taxon>Pseudomonadati</taxon>
        <taxon>Bacteroidota</taxon>
        <taxon>Cytophagia</taxon>
        <taxon>Cytophagales</taxon>
        <taxon>Flexibacteraceae</taxon>
        <taxon>Flexibacter</taxon>
    </lineage>
</organism>
<gene>
    <name evidence="2" type="ORF">SAMN05421780_10941</name>
</gene>
<reference evidence="2 3" key="1">
    <citation type="submission" date="2016-10" db="EMBL/GenBank/DDBJ databases">
        <authorList>
            <person name="de Groot N.N."/>
        </authorList>
    </citation>
    <scope>NUCLEOTIDE SEQUENCE [LARGE SCALE GENOMIC DNA]</scope>
    <source>
        <strain evidence="2 3">DSM 6793</strain>
    </source>
</reference>
<keyword evidence="1" id="KW-1133">Transmembrane helix</keyword>
<dbReference type="Gene3D" id="2.30.30.40">
    <property type="entry name" value="SH3 Domains"/>
    <property type="match status" value="1"/>
</dbReference>
<evidence type="ECO:0008006" key="4">
    <source>
        <dbReference type="Google" id="ProtNLM"/>
    </source>
</evidence>
<sequence length="244" mass="28990">MQKLAQKKFTFFLFIIFFLGQNAYSQDFYQKINFADSLFAKQQYGKAYTIYDSLLSQKHLYTNQMLLKMAFVKEKNNEIPKALYLLNLYYEYNPSPFVERKITELAKRNEYSGYQFGEFEFIFMLYRKYFDYVLAAILLFCVLPFSTIIKNKLRNEPLTYKPMVFIVLLCIVYYGINYAKIYRYAIVMNQHTYLMAAPSAAASVQEIIGDGHRLPIEAETDMWYEVKWNDKVAYVNKNNVEVLQ</sequence>
<dbReference type="STRING" id="927664.SAMN05421780_10941"/>
<dbReference type="Proteomes" id="UP000199514">
    <property type="component" value="Unassembled WGS sequence"/>
</dbReference>
<protein>
    <recommendedName>
        <fullName evidence="4">SH3 domain-containing protein</fullName>
    </recommendedName>
</protein>
<dbReference type="AlphaFoldDB" id="A0A1I1LV83"/>
<evidence type="ECO:0000256" key="1">
    <source>
        <dbReference type="SAM" id="Phobius"/>
    </source>
</evidence>
<dbReference type="EMBL" id="FOLE01000009">
    <property type="protein sequence ID" value="SFC74213.1"/>
    <property type="molecule type" value="Genomic_DNA"/>
</dbReference>
<feature type="transmembrane region" description="Helical" evidence="1">
    <location>
        <begin position="129"/>
        <end position="146"/>
    </location>
</feature>
<evidence type="ECO:0000313" key="2">
    <source>
        <dbReference type="EMBL" id="SFC74213.1"/>
    </source>
</evidence>
<proteinExistence type="predicted"/>
<keyword evidence="1" id="KW-0812">Transmembrane</keyword>
<keyword evidence="1" id="KW-0472">Membrane</keyword>
<accession>A0A1I1LV83</accession>
<keyword evidence="3" id="KW-1185">Reference proteome</keyword>